<evidence type="ECO:0000256" key="2">
    <source>
        <dbReference type="ARBA" id="ARBA00013850"/>
    </source>
</evidence>
<feature type="compositionally biased region" description="Acidic residues" evidence="3">
    <location>
        <begin position="109"/>
        <end position="128"/>
    </location>
</feature>
<evidence type="ECO:0000256" key="1">
    <source>
        <dbReference type="ARBA" id="ARBA00008966"/>
    </source>
</evidence>
<feature type="domain" description="AATF leucine zipper-containing" evidence="5">
    <location>
        <begin position="197"/>
        <end position="321"/>
    </location>
</feature>
<evidence type="ECO:0000256" key="3">
    <source>
        <dbReference type="SAM" id="MobiDB-lite"/>
    </source>
</evidence>
<dbReference type="PANTHER" id="PTHR15565">
    <property type="entry name" value="AATF PROTEIN APOPTOSIS ANTAGONIZING TRANSCRIPTION FACTOR"/>
    <property type="match status" value="1"/>
</dbReference>
<dbReference type="PANTHER" id="PTHR15565:SF0">
    <property type="entry name" value="PROTEIN AATF"/>
    <property type="match status" value="1"/>
</dbReference>
<evidence type="ECO:0000313" key="6">
    <source>
        <dbReference type="EMBL" id="KZT27772.1"/>
    </source>
</evidence>
<dbReference type="STRING" id="1314782.A0A165U7U4"/>
<accession>A0A165U7U4</accession>
<keyword evidence="7" id="KW-1185">Reference proteome</keyword>
<comment type="similarity">
    <text evidence="1">Belongs to the AATF family.</text>
</comment>
<feature type="compositionally biased region" description="Basic and acidic residues" evidence="3">
    <location>
        <begin position="378"/>
        <end position="396"/>
    </location>
</feature>
<dbReference type="InParanoid" id="A0A165U7U4"/>
<feature type="compositionally biased region" description="Basic and acidic residues" evidence="3">
    <location>
        <begin position="26"/>
        <end position="36"/>
    </location>
</feature>
<feature type="region of interest" description="Disordered" evidence="3">
    <location>
        <begin position="419"/>
        <end position="446"/>
    </location>
</feature>
<feature type="domain" description="Apoptosis-antagonizing transcription factor C-terminal" evidence="4">
    <location>
        <begin position="405"/>
        <end position="485"/>
    </location>
</feature>
<dbReference type="OrthoDB" id="5783963at2759"/>
<feature type="region of interest" description="Disordered" evidence="3">
    <location>
        <begin position="64"/>
        <end position="178"/>
    </location>
</feature>
<dbReference type="InterPro" id="IPR039223">
    <property type="entry name" value="AATF/Bfr2"/>
</dbReference>
<dbReference type="FunCoup" id="A0A165U7U4">
    <property type="interactions" value="534"/>
</dbReference>
<protein>
    <recommendedName>
        <fullName evidence="2">Protein BFR2</fullName>
    </recommendedName>
</protein>
<organism evidence="6 7">
    <name type="scientific">Neolentinus lepideus HHB14362 ss-1</name>
    <dbReference type="NCBI Taxonomy" id="1314782"/>
    <lineage>
        <taxon>Eukaryota</taxon>
        <taxon>Fungi</taxon>
        <taxon>Dikarya</taxon>
        <taxon>Basidiomycota</taxon>
        <taxon>Agaricomycotina</taxon>
        <taxon>Agaricomycetes</taxon>
        <taxon>Gloeophyllales</taxon>
        <taxon>Gloeophyllaceae</taxon>
        <taxon>Neolentinus</taxon>
    </lineage>
</organism>
<dbReference type="AlphaFoldDB" id="A0A165U7U4"/>
<dbReference type="EMBL" id="KV425560">
    <property type="protein sequence ID" value="KZT27772.1"/>
    <property type="molecule type" value="Genomic_DNA"/>
</dbReference>
<dbReference type="GO" id="GO:0000462">
    <property type="term" value="P:maturation of SSU-rRNA from tricistronic rRNA transcript (SSU-rRNA, 5.8S rRNA, LSU-rRNA)"/>
    <property type="evidence" value="ECO:0007669"/>
    <property type="project" value="TreeGrafter"/>
</dbReference>
<feature type="compositionally biased region" description="Acidic residues" evidence="3">
    <location>
        <begin position="86"/>
        <end position="98"/>
    </location>
</feature>
<dbReference type="Pfam" id="PF08164">
    <property type="entry name" value="TRAUB"/>
    <property type="match status" value="1"/>
</dbReference>
<dbReference type="InterPro" id="IPR012617">
    <property type="entry name" value="AATF_C"/>
</dbReference>
<gene>
    <name evidence="6" type="ORF">NEOLEDRAFT_1167874</name>
</gene>
<proteinExistence type="inferred from homology"/>
<feature type="compositionally biased region" description="Basic residues" evidence="3">
    <location>
        <begin position="364"/>
        <end position="377"/>
    </location>
</feature>
<reference evidence="6 7" key="1">
    <citation type="journal article" date="2016" name="Mol. Biol. Evol.">
        <title>Comparative Genomics of Early-Diverging Mushroom-Forming Fungi Provides Insights into the Origins of Lignocellulose Decay Capabilities.</title>
        <authorList>
            <person name="Nagy L.G."/>
            <person name="Riley R."/>
            <person name="Tritt A."/>
            <person name="Adam C."/>
            <person name="Daum C."/>
            <person name="Floudas D."/>
            <person name="Sun H."/>
            <person name="Yadav J.S."/>
            <person name="Pangilinan J."/>
            <person name="Larsson K.H."/>
            <person name="Matsuura K."/>
            <person name="Barry K."/>
            <person name="Labutti K."/>
            <person name="Kuo R."/>
            <person name="Ohm R.A."/>
            <person name="Bhattacharya S.S."/>
            <person name="Shirouzu T."/>
            <person name="Yoshinaga Y."/>
            <person name="Martin F.M."/>
            <person name="Grigoriev I.V."/>
            <person name="Hibbett D.S."/>
        </authorList>
    </citation>
    <scope>NUCLEOTIDE SEQUENCE [LARGE SCALE GENOMIC DNA]</scope>
    <source>
        <strain evidence="6 7">HHB14362 ss-1</strain>
    </source>
</reference>
<dbReference type="Pfam" id="PF13339">
    <property type="entry name" value="AATF-Che1"/>
    <property type="match status" value="1"/>
</dbReference>
<dbReference type="Proteomes" id="UP000076761">
    <property type="component" value="Unassembled WGS sequence"/>
</dbReference>
<sequence length="529" mass="58549">MPQSRLSLAQQIAQLEETAPIDVDPEDIHAAAREPQEDQADFAAENAAAREHYVDVGPSAIRKLHDSVADPKYEGVRTSRKQLMEDGGDEDTSGEDGDHDFSDSQGGDSGEEDDVPSDSASDDVEDEDILRPPPTKVSSDKTKGPSSTENSPAPVEALSSSLRKTREEDRRKGKAVSRQIVRTSYLPPLFTSLISTLQTLWDSILDARIRLQKAVTAANRLPLPDDLSSYMAHPEVKESLNKMLEEAMSLSSTLFDFQETLLTANDIISIPPRKRRKIGDNDDQHASDFDSALREASEASATLEHAYYPYLVQTLTKWSAKVQAVAPSVLLPSSRNAFSRGNQNQAKSVVQLIEEALADRAKLRSRTRVRRGGKPRIGHTEGEQENEESTRDKEDPYVFDDTDFYQQLLRDIISTRTGDSSLGAAAYPNQKANKSKQRKKAVDTKASKGRKLRFEVHEKLQNFMVPVPKGGWHEEQIDELFASLLGKGFEDAPGAGTMEVDGLGDVDADRRKLEEQANRAVQEGFRVFG</sequence>
<dbReference type="GO" id="GO:0005730">
    <property type="term" value="C:nucleolus"/>
    <property type="evidence" value="ECO:0007669"/>
    <property type="project" value="TreeGrafter"/>
</dbReference>
<feature type="region of interest" description="Disordered" evidence="3">
    <location>
        <begin position="364"/>
        <end position="396"/>
    </location>
</feature>
<evidence type="ECO:0000259" key="5">
    <source>
        <dbReference type="Pfam" id="PF13339"/>
    </source>
</evidence>
<evidence type="ECO:0000259" key="4">
    <source>
        <dbReference type="Pfam" id="PF08164"/>
    </source>
</evidence>
<evidence type="ECO:0000313" key="7">
    <source>
        <dbReference type="Proteomes" id="UP000076761"/>
    </source>
</evidence>
<dbReference type="InterPro" id="IPR025160">
    <property type="entry name" value="AATF"/>
</dbReference>
<name>A0A165U7U4_9AGAM</name>
<feature type="region of interest" description="Disordered" evidence="3">
    <location>
        <begin position="17"/>
        <end position="38"/>
    </location>
</feature>
<feature type="compositionally biased region" description="Basic and acidic residues" evidence="3">
    <location>
        <begin position="64"/>
        <end position="77"/>
    </location>
</feature>